<proteinExistence type="inferred from homology"/>
<evidence type="ECO:0000313" key="3">
    <source>
        <dbReference type="EMBL" id="PYI56127.1"/>
    </source>
</evidence>
<sequence>MIKIAIILGSTRPGRKGEVISRWVHDIAKRRGDAEYELVDIADYDLPLFDEPMSPLMGQYTKPHTIAWSEKIDSFDGYVFVAAEYNHSMSGALKNAIDFLYREWNNKAAGFVSYGGGYGGIRAVEQLRLVLSEVKIAHVRPQVGISLHTDFENYSEFKPGPHQEPALHAMLDDVVAWSGAMKTLRSGTEVAD</sequence>
<dbReference type="PANTHER" id="PTHR30543:SF21">
    <property type="entry name" value="NAD(P)H-DEPENDENT FMN REDUCTASE LOT6"/>
    <property type="match status" value="1"/>
</dbReference>
<organism evidence="3 4">
    <name type="scientific">Paenibacillus flagellatus</name>
    <dbReference type="NCBI Taxonomy" id="2211139"/>
    <lineage>
        <taxon>Bacteria</taxon>
        <taxon>Bacillati</taxon>
        <taxon>Bacillota</taxon>
        <taxon>Bacilli</taxon>
        <taxon>Bacillales</taxon>
        <taxon>Paenibacillaceae</taxon>
        <taxon>Paenibacillus</taxon>
    </lineage>
</organism>
<dbReference type="GO" id="GO:0010181">
    <property type="term" value="F:FMN binding"/>
    <property type="evidence" value="ECO:0007669"/>
    <property type="project" value="TreeGrafter"/>
</dbReference>
<protein>
    <submittedName>
        <fullName evidence="3">NADPH-dependent FMN reductase</fullName>
    </submittedName>
</protein>
<dbReference type="OrthoDB" id="9812295at2"/>
<accession>A0A2V5KVL1</accession>
<evidence type="ECO:0000259" key="2">
    <source>
        <dbReference type="Pfam" id="PF03358"/>
    </source>
</evidence>
<keyword evidence="4" id="KW-1185">Reference proteome</keyword>
<reference evidence="3 4" key="1">
    <citation type="submission" date="2018-05" db="EMBL/GenBank/DDBJ databases">
        <title>Paenibacillus flagellatus sp. nov., isolated from selenium mineral soil.</title>
        <authorList>
            <person name="Dai X."/>
        </authorList>
    </citation>
    <scope>NUCLEOTIDE SEQUENCE [LARGE SCALE GENOMIC DNA]</scope>
    <source>
        <strain evidence="3 4">DXL2</strain>
    </source>
</reference>
<dbReference type="EMBL" id="QJVJ01000002">
    <property type="protein sequence ID" value="PYI56127.1"/>
    <property type="molecule type" value="Genomic_DNA"/>
</dbReference>
<comment type="caution">
    <text evidence="3">The sequence shown here is derived from an EMBL/GenBank/DDBJ whole genome shotgun (WGS) entry which is preliminary data.</text>
</comment>
<dbReference type="SUPFAM" id="SSF52218">
    <property type="entry name" value="Flavoproteins"/>
    <property type="match status" value="1"/>
</dbReference>
<dbReference type="AlphaFoldDB" id="A0A2V5KVL1"/>
<dbReference type="GO" id="GO:0005829">
    <property type="term" value="C:cytosol"/>
    <property type="evidence" value="ECO:0007669"/>
    <property type="project" value="TreeGrafter"/>
</dbReference>
<dbReference type="Proteomes" id="UP000247476">
    <property type="component" value="Unassembled WGS sequence"/>
</dbReference>
<feature type="domain" description="NADPH-dependent FMN reductase-like" evidence="2">
    <location>
        <begin position="2"/>
        <end position="146"/>
    </location>
</feature>
<name>A0A2V5KVL1_9BACL</name>
<comment type="similarity">
    <text evidence="1">Belongs to the azoreductase type 2 family.</text>
</comment>
<dbReference type="InterPro" id="IPR005025">
    <property type="entry name" value="FMN_Rdtase-like_dom"/>
</dbReference>
<evidence type="ECO:0000313" key="4">
    <source>
        <dbReference type="Proteomes" id="UP000247476"/>
    </source>
</evidence>
<evidence type="ECO:0000256" key="1">
    <source>
        <dbReference type="ARBA" id="ARBA00009428"/>
    </source>
</evidence>
<dbReference type="GO" id="GO:0016491">
    <property type="term" value="F:oxidoreductase activity"/>
    <property type="evidence" value="ECO:0007669"/>
    <property type="project" value="InterPro"/>
</dbReference>
<dbReference type="RefSeq" id="WP_110838658.1">
    <property type="nucleotide sequence ID" value="NZ_QJVJ01000002.1"/>
</dbReference>
<dbReference type="InterPro" id="IPR029039">
    <property type="entry name" value="Flavoprotein-like_sf"/>
</dbReference>
<dbReference type="InterPro" id="IPR050712">
    <property type="entry name" value="NAD(P)H-dep_reductase"/>
</dbReference>
<gene>
    <name evidence="3" type="ORF">DLM86_03810</name>
</gene>
<dbReference type="Gene3D" id="3.40.50.360">
    <property type="match status" value="1"/>
</dbReference>
<dbReference type="PANTHER" id="PTHR30543">
    <property type="entry name" value="CHROMATE REDUCTASE"/>
    <property type="match status" value="1"/>
</dbReference>
<dbReference type="Pfam" id="PF03358">
    <property type="entry name" value="FMN_red"/>
    <property type="match status" value="1"/>
</dbReference>